<evidence type="ECO:0000256" key="1">
    <source>
        <dbReference type="SAM" id="Phobius"/>
    </source>
</evidence>
<comment type="caution">
    <text evidence="3">The sequence shown here is derived from an EMBL/GenBank/DDBJ whole genome shotgun (WGS) entry which is preliminary data.</text>
</comment>
<evidence type="ECO:0000313" key="4">
    <source>
        <dbReference type="Proteomes" id="UP000616724"/>
    </source>
</evidence>
<evidence type="ECO:0000313" key="3">
    <source>
        <dbReference type="EMBL" id="GIH76608.1"/>
    </source>
</evidence>
<gene>
    <name evidence="3" type="ORF">Plo01_30370</name>
</gene>
<feature type="transmembrane region" description="Helical" evidence="1">
    <location>
        <begin position="152"/>
        <end position="185"/>
    </location>
</feature>
<keyword evidence="1" id="KW-0472">Membrane</keyword>
<dbReference type="InterPro" id="IPR012551">
    <property type="entry name" value="DUF1707_SHOCT-like"/>
</dbReference>
<dbReference type="Pfam" id="PF08044">
    <property type="entry name" value="DUF1707"/>
    <property type="match status" value="1"/>
</dbReference>
<proteinExistence type="predicted"/>
<organism evidence="3 4">
    <name type="scientific">Planobispora longispora</name>
    <dbReference type="NCBI Taxonomy" id="28887"/>
    <lineage>
        <taxon>Bacteria</taxon>
        <taxon>Bacillati</taxon>
        <taxon>Actinomycetota</taxon>
        <taxon>Actinomycetes</taxon>
        <taxon>Streptosporangiales</taxon>
        <taxon>Streptosporangiaceae</taxon>
        <taxon>Planobispora</taxon>
    </lineage>
</organism>
<sequence length="200" mass="22376">MTPRDDLRVGDAERDAAMAVLREHYAHGRLTHEELDERLGLALSARTGGDLARAQENLPDPYEPPADARRGVPGDAFRDGAFRYGVLAGPGAAHAAWRAERAQWKAMWREQRREAWRRHAERHAAWHRHAARHGGWHRHPMARRGGPPVAPLLLVLLVAGVAVAGFGVLKFLFLAWLAVTLLRVVRHRGHARRPSRPGAF</sequence>
<evidence type="ECO:0000259" key="2">
    <source>
        <dbReference type="Pfam" id="PF08044"/>
    </source>
</evidence>
<reference evidence="3 4" key="1">
    <citation type="submission" date="2021-01" db="EMBL/GenBank/DDBJ databases">
        <title>Whole genome shotgun sequence of Planobispora longispora NBRC 13918.</title>
        <authorList>
            <person name="Komaki H."/>
            <person name="Tamura T."/>
        </authorList>
    </citation>
    <scope>NUCLEOTIDE SEQUENCE [LARGE SCALE GENOMIC DNA]</scope>
    <source>
        <strain evidence="3 4">NBRC 13918</strain>
    </source>
</reference>
<keyword evidence="1" id="KW-0812">Transmembrane</keyword>
<dbReference type="EMBL" id="BOOH01000021">
    <property type="protein sequence ID" value="GIH76608.1"/>
    <property type="molecule type" value="Genomic_DNA"/>
</dbReference>
<dbReference type="RefSeq" id="WP_203891191.1">
    <property type="nucleotide sequence ID" value="NZ_BOOH01000021.1"/>
</dbReference>
<name>A0A8J3W5L5_9ACTN</name>
<accession>A0A8J3W5L5</accession>
<dbReference type="AlphaFoldDB" id="A0A8J3W5L5"/>
<protein>
    <recommendedName>
        <fullName evidence="2">DUF1707 domain-containing protein</fullName>
    </recommendedName>
</protein>
<keyword evidence="4" id="KW-1185">Reference proteome</keyword>
<keyword evidence="1" id="KW-1133">Transmembrane helix</keyword>
<dbReference type="Proteomes" id="UP000616724">
    <property type="component" value="Unassembled WGS sequence"/>
</dbReference>
<feature type="domain" description="DUF1707" evidence="2">
    <location>
        <begin position="7"/>
        <end position="59"/>
    </location>
</feature>